<keyword evidence="10" id="KW-1185">Reference proteome</keyword>
<dbReference type="AlphaFoldDB" id="A0A1Y1T400"/>
<sequence length="508" mass="57817">MPNLKNNSLINFKKFNTEIKNNPLFYCAGLILFIFSVFIFSFTAEFYSFIDTASIWVREFFGEFYLWLGLACVLFLLIIAFSKYGRIRLGNSPPQFDRLSWIAMLYSAGMGAGILLRAVQEPVYMYQNPPLKTGYSNDIIALEFTFYQWGFTAWAFYGIFALFIGYSLFVRKNNILLGGSLPQLKKIKGIPQSIDLLTILTTVFGLVAAIGLGTTQIEGGISHLTTKDPGTLWIVIALVFLICLLAFFSAYAGVEKGIKRISNWNIYSTIALLIFVFLQADIVEILEQFLTATWYYIKDFFQLSLAIGDFNPGKQFLTDWTYYYWAFWLAWAPFTGIFIARISQGRTIREMILGVLILPSLGSFLWFSVFGGSSFHLIENMPSYDGEFSNVFTSIFNFLEYFPLSNITNIVTVLLLISFLVTSVDSAIYVLSMFSDKGNENPKKKYRLVWAVLILIFSEAIILLGNVKPENDVLDAMQKFLIIGSLPFAVFTAIMMLLFVIEIRKKRL</sequence>
<evidence type="ECO:0000256" key="6">
    <source>
        <dbReference type="ARBA" id="ARBA00022989"/>
    </source>
</evidence>
<feature type="transmembrane region" description="Helical" evidence="8">
    <location>
        <begin position="232"/>
        <end position="254"/>
    </location>
</feature>
<dbReference type="EMBL" id="ARYN01000007">
    <property type="protein sequence ID" value="ORL45756.1"/>
    <property type="molecule type" value="Genomic_DNA"/>
</dbReference>
<evidence type="ECO:0000256" key="2">
    <source>
        <dbReference type="ARBA" id="ARBA00005658"/>
    </source>
</evidence>
<dbReference type="PANTHER" id="PTHR30047:SF7">
    <property type="entry name" value="HIGH-AFFINITY CHOLINE TRANSPORT PROTEIN"/>
    <property type="match status" value="1"/>
</dbReference>
<proteinExistence type="inferred from homology"/>
<dbReference type="Proteomes" id="UP000192746">
    <property type="component" value="Unassembled WGS sequence"/>
</dbReference>
<dbReference type="GO" id="GO:0022857">
    <property type="term" value="F:transmembrane transporter activity"/>
    <property type="evidence" value="ECO:0007669"/>
    <property type="project" value="InterPro"/>
</dbReference>
<feature type="transmembrane region" description="Helical" evidence="8">
    <location>
        <begin position="190"/>
        <end position="212"/>
    </location>
</feature>
<feature type="transmembrane region" description="Helical" evidence="8">
    <location>
        <begin position="446"/>
        <end position="465"/>
    </location>
</feature>
<keyword evidence="4" id="KW-1003">Cell membrane</keyword>
<evidence type="ECO:0000256" key="3">
    <source>
        <dbReference type="ARBA" id="ARBA00022448"/>
    </source>
</evidence>
<evidence type="ECO:0000256" key="1">
    <source>
        <dbReference type="ARBA" id="ARBA00004651"/>
    </source>
</evidence>
<keyword evidence="5 8" id="KW-0812">Transmembrane</keyword>
<feature type="transmembrane region" description="Helical" evidence="8">
    <location>
        <begin position="146"/>
        <end position="169"/>
    </location>
</feature>
<feature type="transmembrane region" description="Helical" evidence="8">
    <location>
        <begin position="64"/>
        <end position="81"/>
    </location>
</feature>
<organism evidence="9 10">
    <name type="scientific">Zunongwangia atlantica 22II14-10F7</name>
    <dbReference type="NCBI Taxonomy" id="1185767"/>
    <lineage>
        <taxon>Bacteria</taxon>
        <taxon>Pseudomonadati</taxon>
        <taxon>Bacteroidota</taxon>
        <taxon>Flavobacteriia</taxon>
        <taxon>Flavobacteriales</taxon>
        <taxon>Flavobacteriaceae</taxon>
        <taxon>Zunongwangia</taxon>
    </lineage>
</organism>
<comment type="caution">
    <text evidence="9">The sequence shown here is derived from an EMBL/GenBank/DDBJ whole genome shotgun (WGS) entry which is preliminary data.</text>
</comment>
<comment type="subcellular location">
    <subcellularLocation>
        <location evidence="1">Cell membrane</location>
        <topology evidence="1">Multi-pass membrane protein</topology>
    </subcellularLocation>
</comment>
<feature type="transmembrane region" description="Helical" evidence="8">
    <location>
        <begin position="480"/>
        <end position="501"/>
    </location>
</feature>
<keyword evidence="3" id="KW-0813">Transport</keyword>
<feature type="transmembrane region" description="Helical" evidence="8">
    <location>
        <begin position="266"/>
        <end position="286"/>
    </location>
</feature>
<dbReference type="InterPro" id="IPR000060">
    <property type="entry name" value="BCCT_transptr"/>
</dbReference>
<evidence type="ECO:0000256" key="8">
    <source>
        <dbReference type="SAM" id="Phobius"/>
    </source>
</evidence>
<evidence type="ECO:0000256" key="7">
    <source>
        <dbReference type="ARBA" id="ARBA00023136"/>
    </source>
</evidence>
<feature type="transmembrane region" description="Helical" evidence="8">
    <location>
        <begin position="101"/>
        <end position="119"/>
    </location>
</feature>
<gene>
    <name evidence="9" type="ORF">IIF7_08895</name>
</gene>
<keyword evidence="6 8" id="KW-1133">Transmembrane helix</keyword>
<comment type="similarity">
    <text evidence="2">Belongs to the BCCT transporter (TC 2.A.15) family.</text>
</comment>
<dbReference type="GO" id="GO:0005886">
    <property type="term" value="C:plasma membrane"/>
    <property type="evidence" value="ECO:0007669"/>
    <property type="project" value="UniProtKB-SubCell"/>
</dbReference>
<protein>
    <submittedName>
        <fullName evidence="9">Glycine betaine transporter</fullName>
    </submittedName>
</protein>
<reference evidence="9 10" key="1">
    <citation type="submission" date="2013-04" db="EMBL/GenBank/DDBJ databases">
        <title>Zunongwangia sp. 22II14-10F7 Genome Sequencing.</title>
        <authorList>
            <person name="Lai Q."/>
            <person name="Shao Z."/>
        </authorList>
    </citation>
    <scope>NUCLEOTIDE SEQUENCE [LARGE SCALE GENOMIC DNA]</scope>
    <source>
        <strain evidence="9 10">22II14-10F7</strain>
    </source>
</reference>
<feature type="transmembrane region" description="Helical" evidence="8">
    <location>
        <begin position="322"/>
        <end position="340"/>
    </location>
</feature>
<dbReference type="Pfam" id="PF02028">
    <property type="entry name" value="BCCT"/>
    <property type="match status" value="1"/>
</dbReference>
<feature type="transmembrane region" description="Helical" evidence="8">
    <location>
        <begin position="410"/>
        <end position="434"/>
    </location>
</feature>
<name>A0A1Y1T400_9FLAO</name>
<dbReference type="PANTHER" id="PTHR30047">
    <property type="entry name" value="HIGH-AFFINITY CHOLINE TRANSPORT PROTEIN-RELATED"/>
    <property type="match status" value="1"/>
</dbReference>
<accession>A0A1Y1T400</accession>
<evidence type="ECO:0000313" key="10">
    <source>
        <dbReference type="Proteomes" id="UP000192746"/>
    </source>
</evidence>
<keyword evidence="7 8" id="KW-0472">Membrane</keyword>
<dbReference type="RefSeq" id="WP_245801596.1">
    <property type="nucleotide sequence ID" value="NZ_ARYN01000007.1"/>
</dbReference>
<evidence type="ECO:0000256" key="5">
    <source>
        <dbReference type="ARBA" id="ARBA00022692"/>
    </source>
</evidence>
<evidence type="ECO:0000256" key="4">
    <source>
        <dbReference type="ARBA" id="ARBA00022475"/>
    </source>
</evidence>
<feature type="transmembrane region" description="Helical" evidence="8">
    <location>
        <begin position="352"/>
        <end position="378"/>
    </location>
</feature>
<evidence type="ECO:0000313" key="9">
    <source>
        <dbReference type="EMBL" id="ORL45756.1"/>
    </source>
</evidence>
<feature type="transmembrane region" description="Helical" evidence="8">
    <location>
        <begin position="23"/>
        <end position="44"/>
    </location>
</feature>
<dbReference type="STRING" id="1185767.IIF7_08895"/>